<dbReference type="Pfam" id="PF00514">
    <property type="entry name" value="Arm"/>
    <property type="match status" value="1"/>
</dbReference>
<dbReference type="PANTHER" id="PTHR46464">
    <property type="entry name" value="ANK_REP_REGION DOMAIN-CONTAINING PROTEIN"/>
    <property type="match status" value="1"/>
</dbReference>
<dbReference type="PROSITE" id="PS50176">
    <property type="entry name" value="ARM_REPEAT"/>
    <property type="match status" value="5"/>
</dbReference>
<dbReference type="Pfam" id="PF24768">
    <property type="entry name" value="ARM_ARMC5"/>
    <property type="match status" value="1"/>
</dbReference>
<gene>
    <name evidence="3" type="primary">g7381</name>
    <name evidence="3" type="ORF">VP750_LOCUS6320</name>
</gene>
<dbReference type="PANTHER" id="PTHR46464:SF2">
    <property type="entry name" value="ANKYRIN AND ARMADILLO REPEAT-CONTAINING PROTEIN"/>
    <property type="match status" value="1"/>
</dbReference>
<feature type="domain" description="ARMC5-like ARM-repeats" evidence="2">
    <location>
        <begin position="462"/>
        <end position="722"/>
    </location>
</feature>
<protein>
    <submittedName>
        <fullName evidence="3">G7381 protein</fullName>
    </submittedName>
</protein>
<feature type="repeat" description="ARM" evidence="1">
    <location>
        <begin position="649"/>
        <end position="692"/>
    </location>
</feature>
<dbReference type="SUPFAM" id="SSF48371">
    <property type="entry name" value="ARM repeat"/>
    <property type="match status" value="4"/>
</dbReference>
<dbReference type="InterPro" id="IPR011989">
    <property type="entry name" value="ARM-like"/>
</dbReference>
<evidence type="ECO:0000313" key="3">
    <source>
        <dbReference type="EMBL" id="CAL5224661.1"/>
    </source>
</evidence>
<keyword evidence="4" id="KW-1185">Reference proteome</keyword>
<sequence length="1193" mass="123257">MEALPVDDILPQDDGSVHGFNGYEHVWDEAAERPGLSAQVLSPRAAHTPRSVPQSPRVWATNGHLDHGLHRRHSSGVAKSPQLAFELRPLRISDDGELLKPDGMLSEDEDAALRRTIAALVLNLRGIDPDLRESGLDMLSSLATRRDCKDKIREVAGEALLRLVKFLGPMYAAQGESLRTKAAAALSNLATNNDANAKAIAQLGGIDALLAVAGAGAEPVLAAAAMQALTALVGSADAKALLLQHPSFLESLLSSMHTDGEQHNARLECQLWLFSGLVQSSKEAQNAALKCLPDLVQLLDAGPGTSIVAAAAAALSSLVAQNENAQDAARNVGALQKLLRLLHLATPETGDIPEQPPSVERAAWALAELCLGNPGNKAAVLELHGIAPLVWLLDGPPESMATTGAAAALCNLAEDSPENQAAICQANALEKFPRLLQGGLTSSGLIVEAVAWCIQHLTEASPEARDTVRENGTLPLLVGILKSSAGASARERAAWAICNTATKNAENKAAFRKLGVLSYLVHILASKEENGLVAAALWALLQLAVEDPSNQKAIATLGAVPHLLRLFESSNEVIAEGASETMLHIVTPSDGSGTSHPSQSAVRAAGAIPSLLGVVAANPEKTTAVIAVGTLQNLAAESNANKEAIREAGGIPTLVTLIKRCPDTPAASVAVEALANLMAGSSPNREAVRQAGGVHVLVSLLDSGPWKDITERTTAAIAELVHTCPENQTLVVEDGGAKKLIALLKAGPNHPVTPHAARALQALACRHPSAQASILKEQAMPALVKVLDGGSASAGTIASVWALMEICMKNPAGQQELLEHDGLAKIVELLSSGPHMGITAAAAWALYAATQGNRPVALAAYSSGALQPLLDLIQGGGSQAALEGALSALANIVDLSSDAQQSAHKNGLVGVLVSCLQQATSGKSTLRMAELAALALRALAAGSAPNQDAARAAGAAPLLVVLLNPTQNRHMAEERKARKENAAAAAARAILALVEGNEASKDAFVRSNAPTELVAAMVRSPERPVALHAAAALHALTVGHADGQVALQECGGIQALINMLDMPTASHELSAALLSVLHNVALGSADGCVLMLQGGIAMAATALLSSNGPHDDQQDAQVAALIQQICMKVQQAEAAFEDAGAVMALQDMLRLGPDHPTAGAAAKALLILLAHHSPSPQKRYTMDKAAISCPGAH</sequence>
<dbReference type="Gene3D" id="1.25.10.10">
    <property type="entry name" value="Leucine-rich Repeat Variant"/>
    <property type="match status" value="5"/>
</dbReference>
<evidence type="ECO:0000256" key="1">
    <source>
        <dbReference type="PROSITE-ProRule" id="PRU00259"/>
    </source>
</evidence>
<proteinExistence type="predicted"/>
<feature type="repeat" description="ARM" evidence="1">
    <location>
        <begin position="290"/>
        <end position="333"/>
    </location>
</feature>
<dbReference type="InterPro" id="IPR016024">
    <property type="entry name" value="ARM-type_fold"/>
</dbReference>
<dbReference type="Proteomes" id="UP001497392">
    <property type="component" value="Unassembled WGS sequence"/>
</dbReference>
<evidence type="ECO:0000313" key="4">
    <source>
        <dbReference type="Proteomes" id="UP001497392"/>
    </source>
</evidence>
<dbReference type="InterPro" id="IPR055445">
    <property type="entry name" value="ARM_ARMC5"/>
</dbReference>
<reference evidence="3 4" key="1">
    <citation type="submission" date="2024-06" db="EMBL/GenBank/DDBJ databases">
        <authorList>
            <person name="Kraege A."/>
            <person name="Thomma B."/>
        </authorList>
    </citation>
    <scope>NUCLEOTIDE SEQUENCE [LARGE SCALE GENOMIC DNA]</scope>
</reference>
<feature type="repeat" description="ARM" evidence="1">
    <location>
        <begin position="606"/>
        <end position="649"/>
    </location>
</feature>
<comment type="caution">
    <text evidence="3">The sequence shown here is derived from an EMBL/GenBank/DDBJ whole genome shotgun (WGS) entry which is preliminary data.</text>
</comment>
<dbReference type="SMART" id="SM00185">
    <property type="entry name" value="ARM"/>
    <property type="match status" value="20"/>
</dbReference>
<feature type="repeat" description="ARM" evidence="1">
    <location>
        <begin position="1051"/>
        <end position="1095"/>
    </location>
</feature>
<dbReference type="EMBL" id="CAXHTA020000011">
    <property type="protein sequence ID" value="CAL5224661.1"/>
    <property type="molecule type" value="Genomic_DNA"/>
</dbReference>
<dbReference type="InterPro" id="IPR000225">
    <property type="entry name" value="Armadillo"/>
</dbReference>
<evidence type="ECO:0000259" key="2">
    <source>
        <dbReference type="Pfam" id="PF24768"/>
    </source>
</evidence>
<name>A0ABP1G047_9CHLO</name>
<feature type="repeat" description="ARM" evidence="1">
    <location>
        <begin position="515"/>
        <end position="558"/>
    </location>
</feature>
<organism evidence="3 4">
    <name type="scientific">Coccomyxa viridis</name>
    <dbReference type="NCBI Taxonomy" id="1274662"/>
    <lineage>
        <taxon>Eukaryota</taxon>
        <taxon>Viridiplantae</taxon>
        <taxon>Chlorophyta</taxon>
        <taxon>core chlorophytes</taxon>
        <taxon>Trebouxiophyceae</taxon>
        <taxon>Trebouxiophyceae incertae sedis</taxon>
        <taxon>Coccomyxaceae</taxon>
        <taxon>Coccomyxa</taxon>
    </lineage>
</organism>
<accession>A0ABP1G047</accession>
<dbReference type="InterPro" id="IPR043379">
    <property type="entry name" value="ANKAR"/>
</dbReference>